<gene>
    <name evidence="1" type="ORF">DES54_1715</name>
</gene>
<name>A0A366HW14_9GAMM</name>
<protein>
    <recommendedName>
        <fullName evidence="3">Methyl-accepting chemotaxis protein (MCP) signaling protein</fullName>
    </recommendedName>
</protein>
<evidence type="ECO:0000313" key="2">
    <source>
        <dbReference type="Proteomes" id="UP000253046"/>
    </source>
</evidence>
<dbReference type="Proteomes" id="UP000253046">
    <property type="component" value="Unassembled WGS sequence"/>
</dbReference>
<sequence>MKSRWLPANKAGVSTDINQMDTVTQQNASLVSEIATSAGSLQEQVINLQQSVARFQIERAKMETELPVARLRQNIALVDAR</sequence>
<dbReference type="EMBL" id="QNRY01000071">
    <property type="protein sequence ID" value="RBP57272.1"/>
    <property type="molecule type" value="Genomic_DNA"/>
</dbReference>
<proteinExistence type="predicted"/>
<organism evidence="1 2">
    <name type="scientific">Brenneria salicis ATCC 15712 = DSM 30166</name>
    <dbReference type="NCBI Taxonomy" id="714314"/>
    <lineage>
        <taxon>Bacteria</taxon>
        <taxon>Pseudomonadati</taxon>
        <taxon>Pseudomonadota</taxon>
        <taxon>Gammaproteobacteria</taxon>
        <taxon>Enterobacterales</taxon>
        <taxon>Pectobacteriaceae</taxon>
        <taxon>Brenneria</taxon>
    </lineage>
</organism>
<dbReference type="AlphaFoldDB" id="A0A366HW14"/>
<dbReference type="SUPFAM" id="SSF58104">
    <property type="entry name" value="Methyl-accepting chemotaxis protein (MCP) signaling domain"/>
    <property type="match status" value="1"/>
</dbReference>
<keyword evidence="2" id="KW-1185">Reference proteome</keyword>
<evidence type="ECO:0008006" key="3">
    <source>
        <dbReference type="Google" id="ProtNLM"/>
    </source>
</evidence>
<dbReference type="Gene3D" id="1.10.287.950">
    <property type="entry name" value="Methyl-accepting chemotaxis protein"/>
    <property type="match status" value="1"/>
</dbReference>
<accession>A0A366HW14</accession>
<reference evidence="1 2" key="1">
    <citation type="submission" date="2018-06" db="EMBL/GenBank/DDBJ databases">
        <title>Genomic Encyclopedia of Type Strains, Phase IV (KMG-IV): sequencing the most valuable type-strain genomes for metagenomic binning, comparative biology and taxonomic classification.</title>
        <authorList>
            <person name="Goeker M."/>
        </authorList>
    </citation>
    <scope>NUCLEOTIDE SEQUENCE [LARGE SCALE GENOMIC DNA]</scope>
    <source>
        <strain evidence="1 2">DSM 30166</strain>
    </source>
</reference>
<comment type="caution">
    <text evidence="1">The sequence shown here is derived from an EMBL/GenBank/DDBJ whole genome shotgun (WGS) entry which is preliminary data.</text>
</comment>
<evidence type="ECO:0000313" key="1">
    <source>
        <dbReference type="EMBL" id="RBP57272.1"/>
    </source>
</evidence>